<gene>
    <name evidence="2" type="ORF">AAF712_000711</name>
</gene>
<evidence type="ECO:0000313" key="3">
    <source>
        <dbReference type="Proteomes" id="UP001437256"/>
    </source>
</evidence>
<sequence length="451" mass="47450">MSNGNTTAAVAPDGKSSVWVFASRIGESIRHERNCRICDEYTRHILEADLNSDTSLAAAREALQRHVSRELGECRQEIARLRKALEDYHTADPSPFNKTHAPLKSNLSLNEPAQSAVPPKLSARTPVSSTSSAVNNNSAKESAPPTLLPQPRVSTTTGGSSSDATSSLSSSAAQPTAGPSIPINLAANIVPIIKEEPDDLAFVGPLQYPTTLPPTKTQARSDSINPSIQLNLPCPTPAQQVVPTNVFDNAGPKVSIPPLTNRPQPSASVTAQGHGPGQMVAADSGGGPVKTQRPSRIQNNKKQCAGNALQMIPENQPAARNSPPPVLASRITDSQTNFGLDLPQPSATKPAPAPPTGPRALSRIYSPASPPTRSPSPPRYQATIATDPLPQRDTGAEGLPMMGPGDIARVHALSTPSTGVAHRNGFAREGRGEEVFLEFPGHALDAYSDHP</sequence>
<comment type="caution">
    <text evidence="2">The sequence shown here is derived from an EMBL/GenBank/DDBJ whole genome shotgun (WGS) entry which is preliminary data.</text>
</comment>
<feature type="compositionally biased region" description="Low complexity" evidence="1">
    <location>
        <begin position="127"/>
        <end position="139"/>
    </location>
</feature>
<evidence type="ECO:0000313" key="2">
    <source>
        <dbReference type="EMBL" id="KAL0071789.1"/>
    </source>
</evidence>
<evidence type="ECO:0000256" key="1">
    <source>
        <dbReference type="SAM" id="MobiDB-lite"/>
    </source>
</evidence>
<dbReference type="EMBL" id="JBBXMP010000002">
    <property type="protein sequence ID" value="KAL0071789.1"/>
    <property type="molecule type" value="Genomic_DNA"/>
</dbReference>
<reference evidence="2 3" key="1">
    <citation type="submission" date="2024-05" db="EMBL/GenBank/DDBJ databases">
        <title>A draft genome resource for the thread blight pathogen Marasmius tenuissimus strain MS-2.</title>
        <authorList>
            <person name="Yulfo-Soto G.E."/>
            <person name="Baruah I.K."/>
            <person name="Amoako-Attah I."/>
            <person name="Bukari Y."/>
            <person name="Meinhardt L.W."/>
            <person name="Bailey B.A."/>
            <person name="Cohen S.P."/>
        </authorList>
    </citation>
    <scope>NUCLEOTIDE SEQUENCE [LARGE SCALE GENOMIC DNA]</scope>
    <source>
        <strain evidence="2 3">MS-2</strain>
    </source>
</reference>
<feature type="compositionally biased region" description="Low complexity" evidence="1">
    <location>
        <begin position="154"/>
        <end position="173"/>
    </location>
</feature>
<feature type="region of interest" description="Disordered" evidence="1">
    <location>
        <begin position="257"/>
        <end position="301"/>
    </location>
</feature>
<dbReference type="Proteomes" id="UP001437256">
    <property type="component" value="Unassembled WGS sequence"/>
</dbReference>
<keyword evidence="3" id="KW-1185">Reference proteome</keyword>
<feature type="compositionally biased region" description="Polar residues" evidence="1">
    <location>
        <begin position="292"/>
        <end position="301"/>
    </location>
</feature>
<proteinExistence type="predicted"/>
<protein>
    <submittedName>
        <fullName evidence="2">Uncharacterized protein</fullName>
    </submittedName>
</protein>
<feature type="compositionally biased region" description="Polar residues" evidence="1">
    <location>
        <begin position="261"/>
        <end position="271"/>
    </location>
</feature>
<accession>A0ABR3AEC9</accession>
<feature type="compositionally biased region" description="Pro residues" evidence="1">
    <location>
        <begin position="368"/>
        <end position="378"/>
    </location>
</feature>
<feature type="region of interest" description="Disordered" evidence="1">
    <location>
        <begin position="336"/>
        <end position="393"/>
    </location>
</feature>
<organism evidence="2 3">
    <name type="scientific">Marasmius tenuissimus</name>
    <dbReference type="NCBI Taxonomy" id="585030"/>
    <lineage>
        <taxon>Eukaryota</taxon>
        <taxon>Fungi</taxon>
        <taxon>Dikarya</taxon>
        <taxon>Basidiomycota</taxon>
        <taxon>Agaricomycotina</taxon>
        <taxon>Agaricomycetes</taxon>
        <taxon>Agaricomycetidae</taxon>
        <taxon>Agaricales</taxon>
        <taxon>Marasmiineae</taxon>
        <taxon>Marasmiaceae</taxon>
        <taxon>Marasmius</taxon>
    </lineage>
</organism>
<name>A0ABR3AEC9_9AGAR</name>
<feature type="region of interest" description="Disordered" evidence="1">
    <location>
        <begin position="111"/>
        <end position="181"/>
    </location>
</feature>